<dbReference type="Gene3D" id="1.10.150.870">
    <property type="match status" value="1"/>
</dbReference>
<dbReference type="EMBL" id="SMAJ01000002">
    <property type="protein sequence ID" value="TCT10413.1"/>
    <property type="molecule type" value="Genomic_DNA"/>
</dbReference>
<dbReference type="InterPro" id="IPR004805">
    <property type="entry name" value="DnaE2/DnaE/PolC"/>
</dbReference>
<dbReference type="HAMAP" id="MF_01902">
    <property type="entry name" value="DNApol_error_prone"/>
    <property type="match status" value="1"/>
</dbReference>
<organism evidence="11 12">
    <name type="scientific">Paralcaligenes ureilyticus</name>
    <dbReference type="NCBI Taxonomy" id="627131"/>
    <lineage>
        <taxon>Bacteria</taxon>
        <taxon>Pseudomonadati</taxon>
        <taxon>Pseudomonadota</taxon>
        <taxon>Betaproteobacteria</taxon>
        <taxon>Burkholderiales</taxon>
        <taxon>Alcaligenaceae</taxon>
        <taxon>Paralcaligenes</taxon>
    </lineage>
</organism>
<keyword evidence="4 9" id="KW-0235">DNA replication</keyword>
<dbReference type="InterPro" id="IPR029460">
    <property type="entry name" value="DNAPol_HHH"/>
</dbReference>
<dbReference type="GO" id="GO:0003887">
    <property type="term" value="F:DNA-directed DNA polymerase activity"/>
    <property type="evidence" value="ECO:0007669"/>
    <property type="project" value="UniProtKB-UniRule"/>
</dbReference>
<keyword evidence="6 9" id="KW-0239">DNA-directed DNA polymerase</keyword>
<dbReference type="InterPro" id="IPR004013">
    <property type="entry name" value="PHP_dom"/>
</dbReference>
<evidence type="ECO:0000256" key="1">
    <source>
        <dbReference type="ARBA" id="ARBA00022490"/>
    </source>
</evidence>
<dbReference type="PANTHER" id="PTHR32294:SF4">
    <property type="entry name" value="ERROR-PRONE DNA POLYMERASE"/>
    <property type="match status" value="1"/>
</dbReference>
<evidence type="ECO:0000256" key="4">
    <source>
        <dbReference type="ARBA" id="ARBA00022705"/>
    </source>
</evidence>
<comment type="caution">
    <text evidence="11">The sequence shown here is derived from an EMBL/GenBank/DDBJ whole genome shotgun (WGS) entry which is preliminary data.</text>
</comment>
<keyword evidence="12" id="KW-1185">Reference proteome</keyword>
<gene>
    <name evidence="9" type="primary">dnaE2</name>
    <name evidence="11" type="ORF">EDC26_102370</name>
</gene>
<evidence type="ECO:0000256" key="5">
    <source>
        <dbReference type="ARBA" id="ARBA00022763"/>
    </source>
</evidence>
<dbReference type="Proteomes" id="UP000295525">
    <property type="component" value="Unassembled WGS sequence"/>
</dbReference>
<dbReference type="InterPro" id="IPR023073">
    <property type="entry name" value="DnaE2"/>
</dbReference>
<dbReference type="InterPro" id="IPR011708">
    <property type="entry name" value="DNA_pol3_alpha_NTPase_dom"/>
</dbReference>
<dbReference type="NCBIfam" id="TIGR00594">
    <property type="entry name" value="polc"/>
    <property type="match status" value="1"/>
</dbReference>
<dbReference type="GO" id="GO:0006281">
    <property type="term" value="P:DNA repair"/>
    <property type="evidence" value="ECO:0007669"/>
    <property type="project" value="UniProtKB-UniRule"/>
</dbReference>
<dbReference type="EC" id="2.7.7.7" evidence="9"/>
<dbReference type="GO" id="GO:0008408">
    <property type="term" value="F:3'-5' exonuclease activity"/>
    <property type="evidence" value="ECO:0007669"/>
    <property type="project" value="InterPro"/>
</dbReference>
<dbReference type="GO" id="GO:0006260">
    <property type="term" value="P:DNA replication"/>
    <property type="evidence" value="ECO:0007669"/>
    <property type="project" value="UniProtKB-KW"/>
</dbReference>
<dbReference type="PANTHER" id="PTHR32294">
    <property type="entry name" value="DNA POLYMERASE III SUBUNIT ALPHA"/>
    <property type="match status" value="1"/>
</dbReference>
<comment type="similarity">
    <text evidence="9">Belongs to the DNA polymerase type-C family. DnaE2 subfamily.</text>
</comment>
<dbReference type="SMART" id="SM00481">
    <property type="entry name" value="POLIIIAc"/>
    <property type="match status" value="1"/>
</dbReference>
<keyword evidence="1 9" id="KW-0963">Cytoplasm</keyword>
<reference evidence="11 12" key="1">
    <citation type="submission" date="2019-03" db="EMBL/GenBank/DDBJ databases">
        <title>Genomic Encyclopedia of Type Strains, Phase IV (KMG-IV): sequencing the most valuable type-strain genomes for metagenomic binning, comparative biology and taxonomic classification.</title>
        <authorList>
            <person name="Goeker M."/>
        </authorList>
    </citation>
    <scope>NUCLEOTIDE SEQUENCE [LARGE SCALE GENOMIC DNA]</scope>
    <source>
        <strain evidence="11 12">DSM 24591</strain>
    </source>
</reference>
<dbReference type="Pfam" id="PF17657">
    <property type="entry name" value="DNA_pol3_finger"/>
    <property type="match status" value="1"/>
</dbReference>
<dbReference type="InterPro" id="IPR003141">
    <property type="entry name" value="Pol/His_phosphatase_N"/>
</dbReference>
<dbReference type="OrthoDB" id="9803237at2"/>
<dbReference type="AlphaFoldDB" id="A0A4R3MC68"/>
<evidence type="ECO:0000256" key="7">
    <source>
        <dbReference type="ARBA" id="ARBA00023204"/>
    </source>
</evidence>
<dbReference type="RefSeq" id="WP_132579987.1">
    <property type="nucleotide sequence ID" value="NZ_SMAJ01000002.1"/>
</dbReference>
<keyword evidence="3 9" id="KW-0548">Nucleotidyltransferase</keyword>
<comment type="catalytic activity">
    <reaction evidence="8 9">
        <text>DNA(n) + a 2'-deoxyribonucleoside 5'-triphosphate = DNA(n+1) + diphosphate</text>
        <dbReference type="Rhea" id="RHEA:22508"/>
        <dbReference type="Rhea" id="RHEA-COMP:17339"/>
        <dbReference type="Rhea" id="RHEA-COMP:17340"/>
        <dbReference type="ChEBI" id="CHEBI:33019"/>
        <dbReference type="ChEBI" id="CHEBI:61560"/>
        <dbReference type="ChEBI" id="CHEBI:173112"/>
        <dbReference type="EC" id="2.7.7.7"/>
    </reaction>
</comment>
<sequence>MKDPAFPLYGTHKGCRYETCTESGRLPNYAELDCLSNFSFLKGASHPEELVQRAAQLGYQALALADECSLAGVVRAHTEAKQHAIKLIVGSRFFLENSPSEIIMLACNRNGYGNLSELITLARADSAKGNYHLGLNDLLQARAGLQHLQNLPDCLIIFKPGSHEQPQTWSMLLEPLLKPFEGRLWLGLARHHHDDDARYCAQLQQQALRLSIPLVAAGGVEMHRRSRQPLHDTLAAIRLGQPIGDCGYGLKPNAEHHLRSLLRLAALYPESALQETLEISRRCAFSLDEIRYEYPIEIIPEGYTVKSYLRQETYAGAQKRYPNGPTDKVRAQLETELGIISDLGYEPYFLTVYDIVLYARRNGILCQGRGSAANSAVCYCLGITEVEPEHSNLLFARFISHERKEPPDIDVDFEHQRREEVIQYIYRKYGRKRAALTAVVTTYRTRSALRDTGKALGLDLDLIGRVTQSFQHWDDKQTLHDKIVEHGLDCNSRVTALWAGLTQAIMGFPRHLSQHPGGFVISRGKLSRLTPIENAAMPDRSVVQWDKDDLDAMGLLKIDILALGMLSALKRALALVGWRRAHAFTMQDVPREDKDTYDMICEADTIGVFQIESRAQMSMLPRLQPREFYDLVVQVAIVRPGPIQGGMVHPYLRRRQKMEPVSYPRRLESALSRTLGIPIFQEQVMQIAITAAGFSDGEADQLRRSMAAWRRKGGVDKFHTRFISGMVANDYSEEFAQAIFRQLEGFGEYGFPESHAASFAILAYVSAWLKRHEPEAFLVALLNSQPMGFYSARQLVQDARKHHVHVLPVDIVTSLWEASFEPSPHPATASEDPRPAVRLGFNLIKGLSREAGLRIESARAQHFFTDTHDLALRAALSRHDMDALAAADALRQLSGHRRLARWQAANAPFKDLLRPAPIADTVVPDLPTLTEGQSTLADYQALGLTLGRHPLDLLRPTLRARRFVSAATLLRDYPDHRLARACGMVTMRQRPQTAKGIVFVSLEDETGMINVIIRPELARRQHLELLQARLMGVYGIWQCHQGIGHLLASRLVDLSELLGELIIQSRDFH</sequence>
<dbReference type="InterPro" id="IPR040982">
    <property type="entry name" value="DNA_pol3_finger"/>
</dbReference>
<comment type="subcellular location">
    <subcellularLocation>
        <location evidence="9">Cytoplasm</location>
    </subcellularLocation>
</comment>
<evidence type="ECO:0000313" key="12">
    <source>
        <dbReference type="Proteomes" id="UP000295525"/>
    </source>
</evidence>
<dbReference type="SUPFAM" id="SSF89550">
    <property type="entry name" value="PHP domain-like"/>
    <property type="match status" value="1"/>
</dbReference>
<keyword evidence="2 9" id="KW-0808">Transferase</keyword>
<keyword evidence="5 9" id="KW-0227">DNA damage</keyword>
<dbReference type="Gene3D" id="3.20.20.140">
    <property type="entry name" value="Metal-dependent hydrolases"/>
    <property type="match status" value="1"/>
</dbReference>
<evidence type="ECO:0000256" key="6">
    <source>
        <dbReference type="ARBA" id="ARBA00022932"/>
    </source>
</evidence>
<accession>A0A4R3MC68</accession>
<dbReference type="InterPro" id="IPR016195">
    <property type="entry name" value="Pol/histidinol_Pase-like"/>
</dbReference>
<keyword evidence="7 9" id="KW-0234">DNA repair</keyword>
<evidence type="ECO:0000259" key="10">
    <source>
        <dbReference type="SMART" id="SM00481"/>
    </source>
</evidence>
<evidence type="ECO:0000256" key="9">
    <source>
        <dbReference type="HAMAP-Rule" id="MF_01902"/>
    </source>
</evidence>
<proteinExistence type="inferred from homology"/>
<evidence type="ECO:0000256" key="2">
    <source>
        <dbReference type="ARBA" id="ARBA00022679"/>
    </source>
</evidence>
<evidence type="ECO:0000313" key="11">
    <source>
        <dbReference type="EMBL" id="TCT10413.1"/>
    </source>
</evidence>
<evidence type="ECO:0000256" key="8">
    <source>
        <dbReference type="ARBA" id="ARBA00049244"/>
    </source>
</evidence>
<dbReference type="CDD" id="cd07434">
    <property type="entry name" value="PHP_PolIIIA_DnaE2"/>
    <property type="match status" value="1"/>
</dbReference>
<dbReference type="Pfam" id="PF14579">
    <property type="entry name" value="HHH_6"/>
    <property type="match status" value="1"/>
</dbReference>
<name>A0A4R3MC68_9BURK</name>
<protein>
    <recommendedName>
        <fullName evidence="9">Error-prone DNA polymerase</fullName>
        <ecNumber evidence="9">2.7.7.7</ecNumber>
    </recommendedName>
</protein>
<feature type="domain" description="Polymerase/histidinol phosphatase N-terminal" evidence="10">
    <location>
        <begin position="30"/>
        <end position="97"/>
    </location>
</feature>
<dbReference type="GO" id="GO:0005737">
    <property type="term" value="C:cytoplasm"/>
    <property type="evidence" value="ECO:0007669"/>
    <property type="project" value="UniProtKB-SubCell"/>
</dbReference>
<dbReference type="Pfam" id="PF02811">
    <property type="entry name" value="PHP"/>
    <property type="match status" value="1"/>
</dbReference>
<evidence type="ECO:0000256" key="3">
    <source>
        <dbReference type="ARBA" id="ARBA00022695"/>
    </source>
</evidence>
<dbReference type="NCBIfam" id="NF004225">
    <property type="entry name" value="PRK05672.1"/>
    <property type="match status" value="1"/>
</dbReference>
<dbReference type="CDD" id="cd04485">
    <property type="entry name" value="DnaE_OBF"/>
    <property type="match status" value="1"/>
</dbReference>
<dbReference type="Pfam" id="PF07733">
    <property type="entry name" value="DNA_pol3_alpha"/>
    <property type="match status" value="1"/>
</dbReference>
<comment type="function">
    <text evidence="9">DNA polymerase involved in damage-induced mutagenesis and translesion synthesis (TLS). It is not the major replicative DNA polymerase.</text>
</comment>